<dbReference type="EMBL" id="KB909366">
    <property type="protein sequence ID" value="EOB12362.1"/>
    <property type="molecule type" value="Genomic_DNA"/>
</dbReference>
<dbReference type="CDD" id="cd21693">
    <property type="entry name" value="GINS_B_Psf3"/>
    <property type="match status" value="1"/>
</dbReference>
<accession>R0KQ78</accession>
<dbReference type="Gene3D" id="1.20.58.2050">
    <property type="match status" value="1"/>
</dbReference>
<dbReference type="PANTHER" id="PTHR22768">
    <property type="entry name" value="DNA REPLICATION COMPLEX GINS PROTEIN PSF3"/>
    <property type="match status" value="1"/>
</dbReference>
<dbReference type="VEuPathDB" id="MicrosporidiaDB:NBO_458g0005"/>
<dbReference type="HOGENOM" id="CLU_117799_0_0_1"/>
<dbReference type="GO" id="GO:0000811">
    <property type="term" value="C:GINS complex"/>
    <property type="evidence" value="ECO:0007669"/>
    <property type="project" value="UniProtKB-UniRule"/>
</dbReference>
<comment type="subunit">
    <text evidence="1">Component of the GINS complex.</text>
</comment>
<protein>
    <recommendedName>
        <fullName evidence="1">DNA replication complex GINS protein PSF3</fullName>
    </recommendedName>
</protein>
<reference evidence="3 4" key="1">
    <citation type="journal article" date="2013" name="BMC Genomics">
        <title>Comparative genomics of parasitic silkworm microsporidia reveal an association between genome expansion and host adaptation.</title>
        <authorList>
            <person name="Pan G."/>
            <person name="Xu J."/>
            <person name="Li T."/>
            <person name="Xia Q."/>
            <person name="Liu S.L."/>
            <person name="Zhang G."/>
            <person name="Li S."/>
            <person name="Li C."/>
            <person name="Liu H."/>
            <person name="Yang L."/>
            <person name="Liu T."/>
            <person name="Zhang X."/>
            <person name="Wu Z."/>
            <person name="Fan W."/>
            <person name="Dang X."/>
            <person name="Xiang H."/>
            <person name="Tao M."/>
            <person name="Li Y."/>
            <person name="Hu J."/>
            <person name="Li Z."/>
            <person name="Lin L."/>
            <person name="Luo J."/>
            <person name="Geng L."/>
            <person name="Wang L."/>
            <person name="Long M."/>
            <person name="Wan Y."/>
            <person name="He N."/>
            <person name="Zhang Z."/>
            <person name="Lu C."/>
            <person name="Keeling P.J."/>
            <person name="Wang J."/>
            <person name="Xiang Z."/>
            <person name="Zhou Z."/>
        </authorList>
    </citation>
    <scope>NUCLEOTIDE SEQUENCE [LARGE SCALE GENOMIC DNA]</scope>
    <source>
        <strain evidence="4">CQ1 / CVCC 102059</strain>
    </source>
</reference>
<dbReference type="GO" id="GO:1902975">
    <property type="term" value="P:mitotic DNA replication initiation"/>
    <property type="evidence" value="ECO:0007669"/>
    <property type="project" value="TreeGrafter"/>
</dbReference>
<keyword evidence="1" id="KW-0235">DNA replication</keyword>
<name>R0KQ78_NOSB1</name>
<dbReference type="InterPro" id="IPR036224">
    <property type="entry name" value="GINS_bundle-like_dom_sf"/>
</dbReference>
<dbReference type="OrthoDB" id="10251744at2759"/>
<dbReference type="SUPFAM" id="SSF160059">
    <property type="entry name" value="PriA/YqbF domain"/>
    <property type="match status" value="1"/>
</dbReference>
<dbReference type="OMA" id="NDLMACP"/>
<comment type="function">
    <text evidence="1">The GINS complex plays an essential role in the initiation of DNA replication.</text>
</comment>
<dbReference type="PANTHER" id="PTHR22768:SF0">
    <property type="entry name" value="DNA REPLICATION COMPLEX GINS PROTEIN PSF3"/>
    <property type="match status" value="1"/>
</dbReference>
<gene>
    <name evidence="3" type="ORF">NBO_458g0005</name>
</gene>
<feature type="domain" description="DNA replication complex GINS protein PSF3 N-terminal" evidence="2">
    <location>
        <begin position="4"/>
        <end position="55"/>
    </location>
</feature>
<comment type="subcellular location">
    <subcellularLocation>
        <location evidence="1">Nucleus</location>
    </subcellularLocation>
</comment>
<keyword evidence="4" id="KW-1185">Reference proteome</keyword>
<dbReference type="InterPro" id="IPR010492">
    <property type="entry name" value="GINS_Psf3"/>
</dbReference>
<dbReference type="InterPro" id="IPR055221">
    <property type="entry name" value="PSF3_N"/>
</dbReference>
<dbReference type="Pfam" id="PF22466">
    <property type="entry name" value="PSF3_N"/>
    <property type="match status" value="1"/>
</dbReference>
<comment type="similarity">
    <text evidence="1">Belongs to the GINS3/PSF3 family.</text>
</comment>
<dbReference type="Proteomes" id="UP000016927">
    <property type="component" value="Unassembled WGS sequence"/>
</dbReference>
<proteinExistence type="inferred from homology"/>
<evidence type="ECO:0000313" key="4">
    <source>
        <dbReference type="Proteomes" id="UP000016927"/>
    </source>
</evidence>
<evidence type="ECO:0000259" key="2">
    <source>
        <dbReference type="Pfam" id="PF22466"/>
    </source>
</evidence>
<evidence type="ECO:0000313" key="3">
    <source>
        <dbReference type="EMBL" id="EOB12362.1"/>
    </source>
</evidence>
<organism evidence="3 4">
    <name type="scientific">Nosema bombycis (strain CQ1 / CVCC 102059)</name>
    <name type="common">Microsporidian parasite</name>
    <name type="synonym">Pebrine of silkworm</name>
    <dbReference type="NCBI Taxonomy" id="578461"/>
    <lineage>
        <taxon>Eukaryota</taxon>
        <taxon>Fungi</taxon>
        <taxon>Fungi incertae sedis</taxon>
        <taxon>Microsporidia</taxon>
        <taxon>Nosematidae</taxon>
        <taxon>Nosema</taxon>
    </lineage>
</organism>
<evidence type="ECO:0000256" key="1">
    <source>
        <dbReference type="RuleBase" id="RU367161"/>
    </source>
</evidence>
<dbReference type="InterPro" id="IPR038437">
    <property type="entry name" value="GINS_Psf3_sf"/>
</dbReference>
<keyword evidence="1" id="KW-0539">Nucleus</keyword>
<dbReference type="STRING" id="578461.R0KQ78"/>
<sequence length="155" mass="19086">MDYYSIDEILTEETKLKVKFKHKINNFEFYFSPDHDREIEADKKIELPYFLVKFLIENRHCEIVQDLIPKEMVNELKAFPPSVDLNQIYNYFYRFLQNFNEKDFTKEILKERLSKFSKMIIKENLNEDDIYFMDKSEKHVIQSGREAFLEYKKYY</sequence>
<dbReference type="AlphaFoldDB" id="R0KQ78"/>
<dbReference type="SUPFAM" id="SSF158573">
    <property type="entry name" value="GINS helical bundle-like"/>
    <property type="match status" value="1"/>
</dbReference>